<feature type="binding site" evidence="14">
    <location>
        <position position="71"/>
    </location>
    <ligand>
        <name>L-threonine</name>
        <dbReference type="ChEBI" id="CHEBI:57926"/>
    </ligand>
</feature>
<reference evidence="16 17" key="1">
    <citation type="submission" date="2016-10" db="EMBL/GenBank/DDBJ databases">
        <authorList>
            <person name="de Groot N.N."/>
        </authorList>
    </citation>
    <scope>NUCLEOTIDE SEQUENCE [LARGE SCALE GENOMIC DNA]</scope>
    <source>
        <strain evidence="16 17">IBRC-M 10780</strain>
    </source>
</reference>
<dbReference type="NCBIfam" id="TIGR00057">
    <property type="entry name" value="L-threonylcarbamoyladenylate synthase"/>
    <property type="match status" value="1"/>
</dbReference>
<keyword evidence="10 13" id="KW-0067">ATP-binding</keyword>
<dbReference type="GO" id="GO:0000049">
    <property type="term" value="F:tRNA binding"/>
    <property type="evidence" value="ECO:0007669"/>
    <property type="project" value="TreeGrafter"/>
</dbReference>
<dbReference type="Pfam" id="PF03481">
    <property type="entry name" value="Sua5_C"/>
    <property type="match status" value="1"/>
</dbReference>
<evidence type="ECO:0000259" key="15">
    <source>
        <dbReference type="PROSITE" id="PS51163"/>
    </source>
</evidence>
<evidence type="ECO:0000256" key="3">
    <source>
        <dbReference type="ARBA" id="ARBA00012584"/>
    </source>
</evidence>
<keyword evidence="6 13" id="KW-0808">Transferase</keyword>
<dbReference type="InterPro" id="IPR006070">
    <property type="entry name" value="Sua5-like_dom"/>
</dbReference>
<evidence type="ECO:0000256" key="13">
    <source>
        <dbReference type="PIRNR" id="PIRNR004930"/>
    </source>
</evidence>
<dbReference type="SUPFAM" id="SSF55821">
    <property type="entry name" value="YrdC/RibB"/>
    <property type="match status" value="1"/>
</dbReference>
<dbReference type="GO" id="GO:0003725">
    <property type="term" value="F:double-stranded RNA binding"/>
    <property type="evidence" value="ECO:0007669"/>
    <property type="project" value="UniProtKB-UniRule"/>
</dbReference>
<feature type="binding site" evidence="14">
    <location>
        <position position="62"/>
    </location>
    <ligand>
        <name>ATP</name>
        <dbReference type="ChEBI" id="CHEBI:30616"/>
    </ligand>
</feature>
<feature type="binding site" evidence="14">
    <location>
        <position position="121"/>
    </location>
    <ligand>
        <name>ATP</name>
        <dbReference type="ChEBI" id="CHEBI:30616"/>
    </ligand>
</feature>
<evidence type="ECO:0000256" key="9">
    <source>
        <dbReference type="ARBA" id="ARBA00022741"/>
    </source>
</evidence>
<feature type="binding site" evidence="14">
    <location>
        <position position="185"/>
    </location>
    <ligand>
        <name>L-threonine</name>
        <dbReference type="ChEBI" id="CHEBI:57926"/>
    </ligand>
</feature>
<comment type="function">
    <text evidence="13">Required for the formation of a threonylcarbamoyl group on adenosine at position 37 (t(6)A37) in tRNAs that read codons beginning with adenine.</text>
</comment>
<dbReference type="OrthoDB" id="9814580at2"/>
<dbReference type="InterPro" id="IPR010923">
    <property type="entry name" value="T(6)A37_SUA5"/>
</dbReference>
<organism evidence="16 17">
    <name type="scientific">Oceanobacillus limi</name>
    <dbReference type="NCBI Taxonomy" id="930131"/>
    <lineage>
        <taxon>Bacteria</taxon>
        <taxon>Bacillati</taxon>
        <taxon>Bacillota</taxon>
        <taxon>Bacilli</taxon>
        <taxon>Bacillales</taxon>
        <taxon>Bacillaceae</taxon>
        <taxon>Oceanobacillus</taxon>
    </lineage>
</organism>
<evidence type="ECO:0000256" key="1">
    <source>
        <dbReference type="ARBA" id="ARBA00004496"/>
    </source>
</evidence>
<evidence type="ECO:0000256" key="6">
    <source>
        <dbReference type="ARBA" id="ARBA00022679"/>
    </source>
</evidence>
<dbReference type="GO" id="GO:0061710">
    <property type="term" value="F:L-threonylcarbamoyladenylate synthase"/>
    <property type="evidence" value="ECO:0007669"/>
    <property type="project" value="UniProtKB-EC"/>
</dbReference>
<dbReference type="InterPro" id="IPR017945">
    <property type="entry name" value="DHBP_synth_RibB-like_a/b_dom"/>
</dbReference>
<evidence type="ECO:0000256" key="5">
    <source>
        <dbReference type="ARBA" id="ARBA00022490"/>
    </source>
</evidence>
<dbReference type="GO" id="GO:0006450">
    <property type="term" value="P:regulation of translational fidelity"/>
    <property type="evidence" value="ECO:0007669"/>
    <property type="project" value="TreeGrafter"/>
</dbReference>
<dbReference type="Gene3D" id="3.90.870.10">
    <property type="entry name" value="DHBP synthase"/>
    <property type="match status" value="1"/>
</dbReference>
<evidence type="ECO:0000256" key="12">
    <source>
        <dbReference type="ARBA" id="ARBA00048366"/>
    </source>
</evidence>
<feature type="binding site" evidence="14">
    <location>
        <position position="125"/>
    </location>
    <ligand>
        <name>L-threonine</name>
        <dbReference type="ChEBI" id="CHEBI:57926"/>
    </ligand>
</feature>
<dbReference type="Pfam" id="PF01300">
    <property type="entry name" value="Sua5_yciO_yrdC"/>
    <property type="match status" value="1"/>
</dbReference>
<dbReference type="STRING" id="930131.SAMN05216389_11933"/>
<comment type="subcellular location">
    <subcellularLocation>
        <location evidence="1 13">Cytoplasm</location>
    </subcellularLocation>
</comment>
<dbReference type="EC" id="2.7.7.87" evidence="3 13"/>
<evidence type="ECO:0000313" key="16">
    <source>
        <dbReference type="EMBL" id="SET66161.1"/>
    </source>
</evidence>
<protein>
    <recommendedName>
        <fullName evidence="4 13">Threonylcarbamoyl-AMP synthase</fullName>
        <shortName evidence="13">TC-AMP synthase</shortName>
        <ecNumber evidence="3 13">2.7.7.87</ecNumber>
    </recommendedName>
    <alternativeName>
        <fullName evidence="11 13">L-threonylcarbamoyladenylate synthase</fullName>
    </alternativeName>
</protein>
<dbReference type="FunFam" id="3.90.870.10:FF:000008">
    <property type="entry name" value="Threonylcarbamoyl-AMP synthase"/>
    <property type="match status" value="1"/>
</dbReference>
<keyword evidence="17" id="KW-1185">Reference proteome</keyword>
<keyword evidence="8 13" id="KW-0548">Nucleotidyltransferase</keyword>
<dbReference type="EMBL" id="FOHE01000019">
    <property type="protein sequence ID" value="SET66161.1"/>
    <property type="molecule type" value="Genomic_DNA"/>
</dbReference>
<feature type="binding site" evidence="14">
    <location>
        <position position="66"/>
    </location>
    <ligand>
        <name>ATP</name>
        <dbReference type="ChEBI" id="CHEBI:30616"/>
    </ligand>
</feature>
<dbReference type="GO" id="GO:0005737">
    <property type="term" value="C:cytoplasm"/>
    <property type="evidence" value="ECO:0007669"/>
    <property type="project" value="UniProtKB-SubCell"/>
</dbReference>
<dbReference type="PROSITE" id="PS51163">
    <property type="entry name" value="YRDC"/>
    <property type="match status" value="1"/>
</dbReference>
<keyword evidence="7 13" id="KW-0819">tRNA processing</keyword>
<dbReference type="GO" id="GO:0005524">
    <property type="term" value="F:ATP binding"/>
    <property type="evidence" value="ECO:0007669"/>
    <property type="project" value="UniProtKB-UniRule"/>
</dbReference>
<feature type="domain" description="YrdC-like" evidence="15">
    <location>
        <begin position="17"/>
        <end position="203"/>
    </location>
</feature>
<evidence type="ECO:0000256" key="2">
    <source>
        <dbReference type="ARBA" id="ARBA00007663"/>
    </source>
</evidence>
<evidence type="ECO:0000256" key="14">
    <source>
        <dbReference type="PIRSR" id="PIRSR004930-1"/>
    </source>
</evidence>
<proteinExistence type="inferred from homology"/>
<dbReference type="Proteomes" id="UP000198618">
    <property type="component" value="Unassembled WGS sequence"/>
</dbReference>
<evidence type="ECO:0000256" key="8">
    <source>
        <dbReference type="ARBA" id="ARBA00022695"/>
    </source>
</evidence>
<feature type="binding site" evidence="14">
    <location>
        <position position="147"/>
    </location>
    <ligand>
        <name>ATP</name>
        <dbReference type="ChEBI" id="CHEBI:30616"/>
    </ligand>
</feature>
<accession>A0A1I0G5Y9</accession>
<gene>
    <name evidence="16" type="ORF">SAMN05216389_11933</name>
</gene>
<feature type="binding site" evidence="14">
    <location>
        <position position="199"/>
    </location>
    <ligand>
        <name>ATP</name>
        <dbReference type="ChEBI" id="CHEBI:30616"/>
    </ligand>
</feature>
<dbReference type="InterPro" id="IPR038385">
    <property type="entry name" value="Sua5/YwlC_C"/>
</dbReference>
<evidence type="ECO:0000313" key="17">
    <source>
        <dbReference type="Proteomes" id="UP000198618"/>
    </source>
</evidence>
<comment type="catalytic activity">
    <reaction evidence="12 13">
        <text>L-threonine + hydrogencarbonate + ATP = L-threonylcarbamoyladenylate + diphosphate + H2O</text>
        <dbReference type="Rhea" id="RHEA:36407"/>
        <dbReference type="ChEBI" id="CHEBI:15377"/>
        <dbReference type="ChEBI" id="CHEBI:17544"/>
        <dbReference type="ChEBI" id="CHEBI:30616"/>
        <dbReference type="ChEBI" id="CHEBI:33019"/>
        <dbReference type="ChEBI" id="CHEBI:57926"/>
        <dbReference type="ChEBI" id="CHEBI:73682"/>
        <dbReference type="EC" id="2.7.7.87"/>
    </reaction>
</comment>
<dbReference type="PANTHER" id="PTHR17490:SF16">
    <property type="entry name" value="THREONYLCARBAMOYL-AMP SYNTHASE"/>
    <property type="match status" value="1"/>
</dbReference>
<dbReference type="Gene3D" id="3.40.50.11030">
    <property type="entry name" value="Threonylcarbamoyl-AMP synthase, C-terminal domain"/>
    <property type="match status" value="1"/>
</dbReference>
<keyword evidence="5 13" id="KW-0963">Cytoplasm</keyword>
<dbReference type="PANTHER" id="PTHR17490">
    <property type="entry name" value="SUA5"/>
    <property type="match status" value="1"/>
</dbReference>
<dbReference type="InterPro" id="IPR005145">
    <property type="entry name" value="Sua5_C"/>
</dbReference>
<dbReference type="GO" id="GO:0008033">
    <property type="term" value="P:tRNA processing"/>
    <property type="evidence" value="ECO:0007669"/>
    <property type="project" value="UniProtKB-KW"/>
</dbReference>
<sequence length="342" mass="36977">MIETKRWDVTNNNDHSKLRIEEAARMLKAGQTVAFPTETVYGLGADATSEDAVAKIFQAKGRPQDNPLIAHVATKEQLQKLVQDIPSYVDKLIDTFSPGPITFVLPSNGACADNVTAGLSTVGVRIPDHPVAQELLKTCTIPIAAPSANLSGKPSPTTADHVWEDLQGKISGIVDGGPTGVGLESTVIDCSQSIPIILRPGGITKEQLELVVGHVMVDPALANEQEKPKAPGMKYTHYSPEVPLWVVSGTVDKLREIVEKERKRGKRVGVLASTETANILEVKPTMNLGSTIQEIATNLYDGLRKFKQSDVDLIICEAFPEQDIGQAVMNRLRKAATQYIEA</sequence>
<evidence type="ECO:0000256" key="4">
    <source>
        <dbReference type="ARBA" id="ARBA00015492"/>
    </source>
</evidence>
<evidence type="ECO:0000256" key="7">
    <source>
        <dbReference type="ARBA" id="ARBA00022694"/>
    </source>
</evidence>
<name>A0A1I0G5Y9_9BACI</name>
<dbReference type="FunFam" id="3.40.50.11030:FF:000001">
    <property type="entry name" value="Threonylcarbamoyl-AMP synthase"/>
    <property type="match status" value="1"/>
</dbReference>
<dbReference type="InterPro" id="IPR050156">
    <property type="entry name" value="TC-AMP_synthase_SUA5"/>
</dbReference>
<comment type="similarity">
    <text evidence="2 13">Belongs to the SUA5 family.</text>
</comment>
<evidence type="ECO:0000256" key="11">
    <source>
        <dbReference type="ARBA" id="ARBA00029774"/>
    </source>
</evidence>
<keyword evidence="9 13" id="KW-0547">Nucleotide-binding</keyword>
<dbReference type="PIRSF" id="PIRSF004930">
    <property type="entry name" value="Tln_factor_SUA5"/>
    <property type="match status" value="1"/>
</dbReference>
<feature type="binding site" evidence="14">
    <location>
        <position position="39"/>
    </location>
    <ligand>
        <name>L-threonine</name>
        <dbReference type="ChEBI" id="CHEBI:57926"/>
    </ligand>
</feature>
<feature type="binding site" evidence="14">
    <location>
        <position position="145"/>
    </location>
    <ligand>
        <name>L-threonine</name>
        <dbReference type="ChEBI" id="CHEBI:57926"/>
    </ligand>
</feature>
<evidence type="ECO:0000256" key="10">
    <source>
        <dbReference type="ARBA" id="ARBA00022840"/>
    </source>
</evidence>
<feature type="binding site" evidence="14">
    <location>
        <position position="155"/>
    </location>
    <ligand>
        <name>ATP</name>
        <dbReference type="ChEBI" id="CHEBI:30616"/>
    </ligand>
</feature>
<dbReference type="AlphaFoldDB" id="A0A1I0G5Y9"/>
<feature type="binding site" evidence="14">
    <location>
        <position position="238"/>
    </location>
    <ligand>
        <name>ATP</name>
        <dbReference type="ChEBI" id="CHEBI:30616"/>
    </ligand>
</feature>